<protein>
    <submittedName>
        <fullName evidence="1">Uncharacterized protein</fullName>
    </submittedName>
</protein>
<evidence type="ECO:0000313" key="1">
    <source>
        <dbReference type="EMBL" id="QQE75705.1"/>
    </source>
</evidence>
<reference evidence="1 3" key="1">
    <citation type="submission" date="2020-12" db="EMBL/GenBank/DDBJ databases">
        <title>strain FJAT-54423T represents a novel species of the genus Brevibacillus.</title>
        <authorList>
            <person name="Tang R."/>
        </authorList>
    </citation>
    <scope>NUCLEOTIDE SEQUENCE [LARGE SCALE GENOMIC DNA]</scope>
    <source>
        <strain evidence="1 3">FJAT-54423</strain>
    </source>
</reference>
<reference evidence="2" key="2">
    <citation type="submission" date="2021-04" db="EMBL/GenBank/DDBJ databases">
        <title>Brevibacillus composti FJAT-54423, complete genome.</title>
        <authorList>
            <person name="Tang R."/>
        </authorList>
    </citation>
    <scope>NUCLEOTIDE SEQUENCE</scope>
    <source>
        <strain evidence="2">FJAT-54424</strain>
    </source>
</reference>
<organism evidence="1 3">
    <name type="scientific">Brevibacillus composti</name>
    <dbReference type="NCBI Taxonomy" id="2796470"/>
    <lineage>
        <taxon>Bacteria</taxon>
        <taxon>Bacillati</taxon>
        <taxon>Bacillota</taxon>
        <taxon>Bacilli</taxon>
        <taxon>Bacillales</taxon>
        <taxon>Paenibacillaceae</taxon>
        <taxon>Brevibacillus</taxon>
    </lineage>
</organism>
<name>A0A7T5JQ25_9BACL</name>
<accession>A0A7T5JQ25</accession>
<evidence type="ECO:0000313" key="2">
    <source>
        <dbReference type="EMBL" id="QUO42731.1"/>
    </source>
</evidence>
<evidence type="ECO:0000313" key="3">
    <source>
        <dbReference type="Proteomes" id="UP000595847"/>
    </source>
</evidence>
<gene>
    <name evidence="1" type="ORF">JD108_07460</name>
    <name evidence="2" type="ORF">KDJ56_07140</name>
</gene>
<proteinExistence type="predicted"/>
<dbReference type="EMBL" id="CP066308">
    <property type="protein sequence ID" value="QQE75705.1"/>
    <property type="molecule type" value="Genomic_DNA"/>
</dbReference>
<dbReference type="AlphaFoldDB" id="A0A7T5JQ25"/>
<dbReference type="RefSeq" id="WP_198829219.1">
    <property type="nucleotide sequence ID" value="NZ_CP066308.1"/>
</dbReference>
<dbReference type="Proteomes" id="UP000677234">
    <property type="component" value="Chromosome"/>
</dbReference>
<dbReference type="KEGG" id="bcop:JD108_07460"/>
<evidence type="ECO:0000313" key="4">
    <source>
        <dbReference type="Proteomes" id="UP000677234"/>
    </source>
</evidence>
<keyword evidence="4" id="KW-1185">Reference proteome</keyword>
<dbReference type="Proteomes" id="UP000595847">
    <property type="component" value="Chromosome"/>
</dbReference>
<dbReference type="EMBL" id="CP073708">
    <property type="protein sequence ID" value="QUO42731.1"/>
    <property type="molecule type" value="Genomic_DNA"/>
</dbReference>
<sequence>MSVKLYISEGIKKAELEIAKPNNLQLLNVIHGLYGFFGVEIPGIGEQKPVSTQHVFEPNIQIPRAFEKTSQPREEKKSIELPKRQLPYVNGDRTLTQNLGEKLGPLLGLRIDEPKTAVKEPPVEQVVDPAVVKSAEQKEQPKYTGIKEINGELHYQTYVYCKNVQCCKRNKVFIKKTQVCVPCPACNTKHARRDASSDGFPNQDDFGNFFKADRLWIENHKPHQERVKSPLK</sequence>